<reference evidence="1" key="2">
    <citation type="journal article" date="2015" name="Fish Shellfish Immunol.">
        <title>Early steps in the European eel (Anguilla anguilla)-Vibrio vulnificus interaction in the gills: Role of the RtxA13 toxin.</title>
        <authorList>
            <person name="Callol A."/>
            <person name="Pajuelo D."/>
            <person name="Ebbesson L."/>
            <person name="Teles M."/>
            <person name="MacKenzie S."/>
            <person name="Amaro C."/>
        </authorList>
    </citation>
    <scope>NUCLEOTIDE SEQUENCE</scope>
</reference>
<dbReference type="AlphaFoldDB" id="A0A0E9PX03"/>
<reference evidence="1" key="1">
    <citation type="submission" date="2014-11" db="EMBL/GenBank/DDBJ databases">
        <authorList>
            <person name="Amaro Gonzalez C."/>
        </authorList>
    </citation>
    <scope>NUCLEOTIDE SEQUENCE</scope>
</reference>
<accession>A0A0E9PX03</accession>
<evidence type="ECO:0000313" key="1">
    <source>
        <dbReference type="EMBL" id="JAH08388.1"/>
    </source>
</evidence>
<dbReference type="EMBL" id="GBXM01100189">
    <property type="protein sequence ID" value="JAH08388.1"/>
    <property type="molecule type" value="Transcribed_RNA"/>
</dbReference>
<name>A0A0E9PX03_ANGAN</name>
<organism evidence="1">
    <name type="scientific">Anguilla anguilla</name>
    <name type="common">European freshwater eel</name>
    <name type="synonym">Muraena anguilla</name>
    <dbReference type="NCBI Taxonomy" id="7936"/>
    <lineage>
        <taxon>Eukaryota</taxon>
        <taxon>Metazoa</taxon>
        <taxon>Chordata</taxon>
        <taxon>Craniata</taxon>
        <taxon>Vertebrata</taxon>
        <taxon>Euteleostomi</taxon>
        <taxon>Actinopterygii</taxon>
        <taxon>Neopterygii</taxon>
        <taxon>Teleostei</taxon>
        <taxon>Anguilliformes</taxon>
        <taxon>Anguillidae</taxon>
        <taxon>Anguilla</taxon>
    </lineage>
</organism>
<proteinExistence type="predicted"/>
<protein>
    <submittedName>
        <fullName evidence="1">Uncharacterized protein</fullName>
    </submittedName>
</protein>
<sequence>MIKIYDLGVRGRTFNWIKDFLMRRTIQAQVGGKSSKIVEIGNKVPRKEL</sequence>